<dbReference type="EMBL" id="CAADFA010000047">
    <property type="protein sequence ID" value="VFJ47585.1"/>
    <property type="molecule type" value="Genomic_DNA"/>
</dbReference>
<evidence type="ECO:0000313" key="2">
    <source>
        <dbReference type="EMBL" id="VFJ48683.1"/>
    </source>
</evidence>
<gene>
    <name evidence="2" type="ORF">BECKFM1743A_GA0114220_100621</name>
    <name evidence="3" type="ORF">BECKFM1743B_GA0114221_100453</name>
    <name evidence="1" type="ORF">BECKFM1743C_GA0114222_100473</name>
</gene>
<evidence type="ECO:0000313" key="3">
    <source>
        <dbReference type="EMBL" id="VFK07583.1"/>
    </source>
</evidence>
<dbReference type="EMBL" id="CAADFL010000045">
    <property type="protein sequence ID" value="VFK07583.1"/>
    <property type="molecule type" value="Genomic_DNA"/>
</dbReference>
<dbReference type="EMBL" id="CAADEZ010000062">
    <property type="protein sequence ID" value="VFJ48683.1"/>
    <property type="molecule type" value="Genomic_DNA"/>
</dbReference>
<organism evidence="3">
    <name type="scientific">Candidatus Kentrum sp. FM</name>
    <dbReference type="NCBI Taxonomy" id="2126340"/>
    <lineage>
        <taxon>Bacteria</taxon>
        <taxon>Pseudomonadati</taxon>
        <taxon>Pseudomonadota</taxon>
        <taxon>Gammaproteobacteria</taxon>
        <taxon>Candidatus Kentrum</taxon>
    </lineage>
</organism>
<accession>A0A450VS26</accession>
<reference evidence="3" key="1">
    <citation type="submission" date="2019-02" db="EMBL/GenBank/DDBJ databases">
        <authorList>
            <person name="Gruber-Vodicka R. H."/>
            <person name="Seah K. B. B."/>
        </authorList>
    </citation>
    <scope>NUCLEOTIDE SEQUENCE</scope>
    <source>
        <strain evidence="2">BECK_BZ163</strain>
        <strain evidence="3">BECK_BZ164</strain>
        <strain evidence="1">BECK_BZ165</strain>
    </source>
</reference>
<evidence type="ECO:0000313" key="1">
    <source>
        <dbReference type="EMBL" id="VFJ47585.1"/>
    </source>
</evidence>
<protein>
    <submittedName>
        <fullName evidence="3">HTH-type transcriptional regulator / antitoxin HigA</fullName>
    </submittedName>
</protein>
<name>A0A450VS26_9GAMM</name>
<proteinExistence type="predicted"/>
<dbReference type="AlphaFoldDB" id="A0A450VS26"/>
<sequence length="55" mass="6107">MGHVQIIKTAEEHQQALARVSVLMDNDPAPDSPEADQLQLLAGRILHLGEERNIH</sequence>